<dbReference type="InterPro" id="IPR036582">
    <property type="entry name" value="Mao_N_sf"/>
</dbReference>
<feature type="chain" id="PRO_5012595193" description="Copper amine oxidase-like N-terminal domain-containing protein" evidence="1">
    <location>
        <begin position="24"/>
        <end position="287"/>
    </location>
</feature>
<keyword evidence="1" id="KW-0732">Signal</keyword>
<dbReference type="InterPro" id="IPR012854">
    <property type="entry name" value="Cu_amine_oxidase-like_N"/>
</dbReference>
<name>A0A1V0UP80_9BACL</name>
<dbReference type="EMBL" id="CP020557">
    <property type="protein sequence ID" value="ARF66896.1"/>
    <property type="molecule type" value="Genomic_DNA"/>
</dbReference>
<dbReference type="RefSeq" id="WP_083038461.1">
    <property type="nucleotide sequence ID" value="NZ_CP020557.1"/>
</dbReference>
<evidence type="ECO:0000259" key="2">
    <source>
        <dbReference type="Pfam" id="PF07833"/>
    </source>
</evidence>
<evidence type="ECO:0000313" key="4">
    <source>
        <dbReference type="Proteomes" id="UP000192727"/>
    </source>
</evidence>
<feature type="signal peptide" evidence="1">
    <location>
        <begin position="1"/>
        <end position="23"/>
    </location>
</feature>
<dbReference type="Gene3D" id="3.30.457.10">
    <property type="entry name" value="Copper amine oxidase-like, N-terminal domain"/>
    <property type="match status" value="1"/>
</dbReference>
<proteinExistence type="predicted"/>
<dbReference type="Pfam" id="PF07833">
    <property type="entry name" value="Cu_amine_oxidN1"/>
    <property type="match status" value="1"/>
</dbReference>
<organism evidence="3 4">
    <name type="scientific">Paenibacillus larvae subsp. pulvifaciens</name>
    <dbReference type="NCBI Taxonomy" id="1477"/>
    <lineage>
        <taxon>Bacteria</taxon>
        <taxon>Bacillati</taxon>
        <taxon>Bacillota</taxon>
        <taxon>Bacilli</taxon>
        <taxon>Bacillales</taxon>
        <taxon>Paenibacillaceae</taxon>
        <taxon>Paenibacillus</taxon>
    </lineage>
</organism>
<sequence length="287" mass="31875">MKRWIVSIGMAILLFVGAGQANAEATVNVVVDGSPMSLSKPAVTVNGYTIIPMKDIFEKLGASVFWDGDHEIVTARKEETNVQLKIGSPVAQVNGISYLLPVEAQIFEGRTMVPLRFVSQVLGCGISWDGDTFTAYVDTKSMPDENQKLDQAAIDALVPKLGTESIVGREPNNIGLTDKEAMMSILLPDEMARKEWESLPDRSKKYLLYQVVQKNREQVANVEHCYTIVKFEDTILIGADITENINPDEVKLVDGNILLPSYREQQSAISQPYKWPTNQPDQDMDII</sequence>
<reference evidence="3 4" key="1">
    <citation type="submission" date="2017-03" db="EMBL/GenBank/DDBJ databases">
        <title>Paenibacillus larvae genome sequencing.</title>
        <authorList>
            <person name="Dingman D.W."/>
        </authorList>
    </citation>
    <scope>NUCLEOTIDE SEQUENCE [LARGE SCALE GENOMIC DNA]</scope>
    <source>
        <strain evidence="3 4">SAG 10367</strain>
    </source>
</reference>
<dbReference type="AlphaFoldDB" id="A0A1V0UP80"/>
<gene>
    <name evidence="3" type="ORF">B7C51_02375</name>
</gene>
<accession>A0A1V0UP80</accession>
<dbReference type="Proteomes" id="UP000192727">
    <property type="component" value="Chromosome"/>
</dbReference>
<evidence type="ECO:0000313" key="3">
    <source>
        <dbReference type="EMBL" id="ARF66896.1"/>
    </source>
</evidence>
<protein>
    <recommendedName>
        <fullName evidence="2">Copper amine oxidase-like N-terminal domain-containing protein</fullName>
    </recommendedName>
</protein>
<feature type="domain" description="Copper amine oxidase-like N-terminal" evidence="2">
    <location>
        <begin position="30"/>
        <end position="136"/>
    </location>
</feature>
<evidence type="ECO:0000256" key="1">
    <source>
        <dbReference type="SAM" id="SignalP"/>
    </source>
</evidence>
<dbReference type="SUPFAM" id="SSF55383">
    <property type="entry name" value="Copper amine oxidase, domain N"/>
    <property type="match status" value="1"/>
</dbReference>